<dbReference type="InterPro" id="IPR008949">
    <property type="entry name" value="Isoprenoid_synthase_dom_sf"/>
</dbReference>
<dbReference type="EC" id="4.2.3.-" evidence="1"/>
<evidence type="ECO:0000313" key="2">
    <source>
        <dbReference type="EMBL" id="GAA5527156.1"/>
    </source>
</evidence>
<dbReference type="Pfam" id="PF19086">
    <property type="entry name" value="Terpene_syn_C_2"/>
    <property type="match status" value="1"/>
</dbReference>
<dbReference type="SFLD" id="SFLDS00005">
    <property type="entry name" value="Isoprenoid_Synthase_Type_I"/>
    <property type="match status" value="1"/>
</dbReference>
<reference evidence="2 3" key="1">
    <citation type="submission" date="2024-02" db="EMBL/GenBank/DDBJ databases">
        <title>Herpetosiphon gulosus NBRC 112829.</title>
        <authorList>
            <person name="Ichikawa N."/>
            <person name="Katano-Makiyama Y."/>
            <person name="Hidaka K."/>
        </authorList>
    </citation>
    <scope>NUCLEOTIDE SEQUENCE [LARGE SCALE GENOMIC DNA]</scope>
    <source>
        <strain evidence="2 3">NBRC 112829</strain>
    </source>
</reference>
<comment type="caution">
    <text evidence="2">The sequence shown here is derived from an EMBL/GenBank/DDBJ whole genome shotgun (WGS) entry which is preliminary data.</text>
</comment>
<evidence type="ECO:0000256" key="1">
    <source>
        <dbReference type="RuleBase" id="RU366034"/>
    </source>
</evidence>
<keyword evidence="3" id="KW-1185">Reference proteome</keyword>
<comment type="cofactor">
    <cofactor evidence="1">
        <name>Mg(2+)</name>
        <dbReference type="ChEBI" id="CHEBI:18420"/>
    </cofactor>
</comment>
<dbReference type="Proteomes" id="UP001428290">
    <property type="component" value="Unassembled WGS sequence"/>
</dbReference>
<protein>
    <recommendedName>
        <fullName evidence="1">Terpene synthase</fullName>
        <ecNumber evidence="1">4.2.3.-</ecNumber>
    </recommendedName>
</protein>
<keyword evidence="1" id="KW-0479">Metal-binding</keyword>
<comment type="similarity">
    <text evidence="1">Belongs to the terpene synthase family.</text>
</comment>
<name>A0ABP9WYN8_9CHLR</name>
<evidence type="ECO:0000313" key="3">
    <source>
        <dbReference type="Proteomes" id="UP001428290"/>
    </source>
</evidence>
<dbReference type="PANTHER" id="PTHR35201">
    <property type="entry name" value="TERPENE SYNTHASE"/>
    <property type="match status" value="1"/>
</dbReference>
<dbReference type="Gene3D" id="1.10.600.10">
    <property type="entry name" value="Farnesyl Diphosphate Synthase"/>
    <property type="match status" value="1"/>
</dbReference>
<dbReference type="SFLD" id="SFLDG01020">
    <property type="entry name" value="Terpene_Cyclase_Like_2"/>
    <property type="match status" value="1"/>
</dbReference>
<dbReference type="RefSeq" id="WP_345720794.1">
    <property type="nucleotide sequence ID" value="NZ_BAABRU010000003.1"/>
</dbReference>
<dbReference type="SUPFAM" id="SSF48576">
    <property type="entry name" value="Terpenoid synthases"/>
    <property type="match status" value="1"/>
</dbReference>
<dbReference type="InterPro" id="IPR034686">
    <property type="entry name" value="Terpene_cyclase-like_2"/>
</dbReference>
<gene>
    <name evidence="2" type="primary">geoA</name>
    <name evidence="2" type="ORF">Hgul01_00940</name>
</gene>
<dbReference type="PANTHER" id="PTHR35201:SF4">
    <property type="entry name" value="BETA-PINACENE SYNTHASE-RELATED"/>
    <property type="match status" value="1"/>
</dbReference>
<dbReference type="EMBL" id="BAABRU010000003">
    <property type="protein sequence ID" value="GAA5527156.1"/>
    <property type="molecule type" value="Genomic_DNA"/>
</dbReference>
<keyword evidence="1" id="KW-0460">Magnesium</keyword>
<keyword evidence="1" id="KW-0456">Lyase</keyword>
<sequence>MDNQHLSLPDMQVVQPVQINPFQAQSMECTAAICAVYAVDLPGMDQYTSMSSYLFPTTSFERLLAIDLLNATLFYIDDVYDRNQRQVPLYGDHPTPAVYAACAKIFIDGQMPDPMHRLYPIWQELHRHFHALSSREYRQRLVESLMQHFQAIRVPNMAFKQPKPTTLESYLNTRLHDSGMYPTMLLIEFALDIAISPAVYTHPQIKRATDLAGLAAAIMNDLFSYEKEVVLLDSRFNLIRILIDTQQLSFEQAVDQTIRLINQWISEFQAIVDQSQWFADAQYNHQARAYLQGLQQQIAAAWYWQLSTNRYRSPNSPFALLREMLPTNHNQNIEHRA</sequence>
<proteinExistence type="inferred from homology"/>
<accession>A0ABP9WYN8</accession>
<organism evidence="2 3">
    <name type="scientific">Herpetosiphon gulosus</name>
    <dbReference type="NCBI Taxonomy" id="1973496"/>
    <lineage>
        <taxon>Bacteria</taxon>
        <taxon>Bacillati</taxon>
        <taxon>Chloroflexota</taxon>
        <taxon>Chloroflexia</taxon>
        <taxon>Herpetosiphonales</taxon>
        <taxon>Herpetosiphonaceae</taxon>
        <taxon>Herpetosiphon</taxon>
    </lineage>
</organism>